<dbReference type="STRING" id="1449351.RISW2_13595"/>
<evidence type="ECO:0000313" key="3">
    <source>
        <dbReference type="EMBL" id="ETX27557.1"/>
    </source>
</evidence>
<name>X7F3U6_9RHOB</name>
<feature type="chain" id="PRO_5004980016" evidence="1">
    <location>
        <begin position="22"/>
        <end position="270"/>
    </location>
</feature>
<dbReference type="RefSeq" id="WP_043773589.1">
    <property type="nucleotide sequence ID" value="NZ_JAME01000031.1"/>
</dbReference>
<evidence type="ECO:0000313" key="4">
    <source>
        <dbReference type="Proteomes" id="UP000023430"/>
    </source>
</evidence>
<keyword evidence="3" id="KW-0687">Ribonucleoprotein</keyword>
<sequence length="270" mass="29313">MTARLAAAAFCVALSPVTLSAASQDELVEALQIPRIVGIMQQEGVRYSEDIAADMLGEGPNAAWSANVARIYDAEKMEAVVRDEIAGALTEAETEALLEFFETPLGVRVVTLEVDAREAMLDPDVEEAAREAYRDVAGTDAPELARIEAFVAANDLVERNVEGALNASLMFYRGLADGGALEMSEDEMLDDVWSQEAGTREDTSEWLHGFLMLAYEPLSDAELADYTEMSESEVGRALNGALFQAFNRMYDDVSYAMGLAVARQMSGTEL</sequence>
<organism evidence="3 4">
    <name type="scientific">Roseivivax isoporae LMG 25204</name>
    <dbReference type="NCBI Taxonomy" id="1449351"/>
    <lineage>
        <taxon>Bacteria</taxon>
        <taxon>Pseudomonadati</taxon>
        <taxon>Pseudomonadota</taxon>
        <taxon>Alphaproteobacteria</taxon>
        <taxon>Rhodobacterales</taxon>
        <taxon>Roseobacteraceae</taxon>
        <taxon>Roseivivax</taxon>
    </lineage>
</organism>
<feature type="domain" description="DUF2059" evidence="2">
    <location>
        <begin position="75"/>
        <end position="132"/>
    </location>
</feature>
<dbReference type="Proteomes" id="UP000023430">
    <property type="component" value="Unassembled WGS sequence"/>
</dbReference>
<dbReference type="AlphaFoldDB" id="X7F3U6"/>
<dbReference type="OrthoDB" id="7841298at2"/>
<feature type="signal peptide" evidence="1">
    <location>
        <begin position="1"/>
        <end position="21"/>
    </location>
</feature>
<gene>
    <name evidence="3" type="ORF">RISW2_13595</name>
</gene>
<evidence type="ECO:0000256" key="1">
    <source>
        <dbReference type="SAM" id="SignalP"/>
    </source>
</evidence>
<evidence type="ECO:0000259" key="2">
    <source>
        <dbReference type="Pfam" id="PF09832"/>
    </source>
</evidence>
<keyword evidence="1" id="KW-0732">Signal</keyword>
<keyword evidence="3" id="KW-0689">Ribosomal protein</keyword>
<protein>
    <submittedName>
        <fullName evidence="3">Ribosomal protein L21</fullName>
    </submittedName>
</protein>
<dbReference type="InterPro" id="IPR018637">
    <property type="entry name" value="DUF2059"/>
</dbReference>
<dbReference type="EMBL" id="JAME01000031">
    <property type="protein sequence ID" value="ETX27557.1"/>
    <property type="molecule type" value="Genomic_DNA"/>
</dbReference>
<comment type="caution">
    <text evidence="3">The sequence shown here is derived from an EMBL/GenBank/DDBJ whole genome shotgun (WGS) entry which is preliminary data.</text>
</comment>
<dbReference type="Pfam" id="PF09832">
    <property type="entry name" value="DUF2059"/>
    <property type="match status" value="1"/>
</dbReference>
<dbReference type="eggNOG" id="ENOG5033F44">
    <property type="taxonomic scope" value="Bacteria"/>
</dbReference>
<accession>X7F3U6</accession>
<keyword evidence="4" id="KW-1185">Reference proteome</keyword>
<dbReference type="GO" id="GO:0005840">
    <property type="term" value="C:ribosome"/>
    <property type="evidence" value="ECO:0007669"/>
    <property type="project" value="UniProtKB-KW"/>
</dbReference>
<proteinExistence type="predicted"/>
<reference evidence="3 4" key="1">
    <citation type="submission" date="2014-01" db="EMBL/GenBank/DDBJ databases">
        <title>Roseivivax isoporae LMG 25204 Genome Sequencing.</title>
        <authorList>
            <person name="Lai Q."/>
            <person name="Li G."/>
            <person name="Shao Z."/>
        </authorList>
    </citation>
    <scope>NUCLEOTIDE SEQUENCE [LARGE SCALE GENOMIC DNA]</scope>
    <source>
        <strain evidence="3 4">LMG 25204</strain>
    </source>
</reference>